<organism evidence="1">
    <name type="scientific">Mesorhizobium sp. WSM2240</name>
    <dbReference type="NCBI Taxonomy" id="3228851"/>
    <lineage>
        <taxon>Bacteria</taxon>
        <taxon>Pseudomonadati</taxon>
        <taxon>Pseudomonadota</taxon>
        <taxon>Alphaproteobacteria</taxon>
        <taxon>Hyphomicrobiales</taxon>
        <taxon>Phyllobacteriaceae</taxon>
        <taxon>Mesorhizobium</taxon>
    </lineage>
</organism>
<name>A0AAU8CSB1_9HYPH</name>
<dbReference type="EMBL" id="CP159253">
    <property type="protein sequence ID" value="XCG49528.1"/>
    <property type="molecule type" value="Genomic_DNA"/>
</dbReference>
<gene>
    <name evidence="1" type="ORF">ABVK50_02535</name>
</gene>
<dbReference type="AlphaFoldDB" id="A0AAU8CSB1"/>
<sequence length="114" mass="12702">MAKRTANPQETAILPAPTWMNMVQKREFSALVAPEIGWKGYCTEVELEELGDYVDHRSRLAGLRKLMRSALRKRDAALAVSLNGQINATVDKAHRLAGNLSLHDREKAAMESIT</sequence>
<proteinExistence type="predicted"/>
<protein>
    <submittedName>
        <fullName evidence="1">Uncharacterized protein</fullName>
    </submittedName>
</protein>
<evidence type="ECO:0000313" key="1">
    <source>
        <dbReference type="EMBL" id="XCG49528.1"/>
    </source>
</evidence>
<accession>A0AAU8CSB1</accession>
<reference evidence="1" key="1">
    <citation type="submission" date="2024-06" db="EMBL/GenBank/DDBJ databases">
        <title>Mesorhizobium karijinii sp. nov., a symbiont of the iconic Swainsona formosa from arid Australia.</title>
        <authorList>
            <person name="Hill Y.J."/>
            <person name="Watkin E.L.J."/>
            <person name="O'Hara G.W."/>
            <person name="Terpolilli J."/>
            <person name="Tye M.L."/>
            <person name="Kohlmeier M.G."/>
        </authorList>
    </citation>
    <scope>NUCLEOTIDE SEQUENCE</scope>
    <source>
        <strain evidence="1">WSM2240</strain>
    </source>
</reference>
<dbReference type="RefSeq" id="WP_353642939.1">
    <property type="nucleotide sequence ID" value="NZ_CP159253.1"/>
</dbReference>